<dbReference type="Gene3D" id="3.30.70.270">
    <property type="match status" value="1"/>
</dbReference>
<reference evidence="3" key="1">
    <citation type="submission" date="2020-07" db="EMBL/GenBank/DDBJ databases">
        <authorList>
            <person name="Pettersson B.M.F."/>
            <person name="Behra P.R.K."/>
            <person name="Ramesh M."/>
            <person name="Das S."/>
            <person name="Dasgupta S."/>
            <person name="Kirsebom L.A."/>
        </authorList>
    </citation>
    <scope>NUCLEOTIDE SEQUENCE</scope>
    <source>
        <strain evidence="3">DSM 45406</strain>
    </source>
</reference>
<feature type="transmembrane region" description="Helical" evidence="1">
    <location>
        <begin position="118"/>
        <end position="135"/>
    </location>
</feature>
<feature type="transmembrane region" description="Helical" evidence="1">
    <location>
        <begin position="68"/>
        <end position="86"/>
    </location>
</feature>
<dbReference type="InterPro" id="IPR029787">
    <property type="entry name" value="Nucleotide_cyclase"/>
</dbReference>
<keyword evidence="1" id="KW-0812">Transmembrane</keyword>
<sequence>MTTPQRGDAAGRLQRSVEHYAWVSDFLETRGLSRRTRFFLAATVAAMAAGVLTLLFGAGGPQDPAGRALMWFACAGGVFGTVLWLWRWPSHTLSLAFTVVTTMSVAAACLAYPDSLAGLFGCIAFTTIVGYAAFFHSPEATVGVLLVVVAVAVYRTVQLGAEDRLALAGVDLFLILQTSLGVALALYSLGRTLRGDLATADLDPLTGLLNRRAFRRTVASRLTNQHGKGGYLLTALLDLDDFKAINDTYGHAAGDQALVAVADALRATATPTAVIARSGGEEFLFADFASAHDVVARYDELCAVIAALPVSVTASIGTSFVDITAVHPRSHHEMLDRLIVAADKAMYNAKRMGGNRCHHHGSVV</sequence>
<keyword evidence="5" id="KW-1185">Reference proteome</keyword>
<evidence type="ECO:0000313" key="4">
    <source>
        <dbReference type="EMBL" id="ULP36939.1"/>
    </source>
</evidence>
<dbReference type="SMART" id="SM00267">
    <property type="entry name" value="GGDEF"/>
    <property type="match status" value="1"/>
</dbReference>
<dbReference type="SUPFAM" id="SSF55073">
    <property type="entry name" value="Nucleotide cyclase"/>
    <property type="match status" value="1"/>
</dbReference>
<dbReference type="Pfam" id="PF00990">
    <property type="entry name" value="GGDEF"/>
    <property type="match status" value="1"/>
</dbReference>
<evidence type="ECO:0000313" key="3">
    <source>
        <dbReference type="EMBL" id="MCV7072345.1"/>
    </source>
</evidence>
<dbReference type="Proteomes" id="UP001140272">
    <property type="component" value="Unassembled WGS sequence"/>
</dbReference>
<dbReference type="CDD" id="cd01949">
    <property type="entry name" value="GGDEF"/>
    <property type="match status" value="1"/>
</dbReference>
<feature type="transmembrane region" description="Helical" evidence="1">
    <location>
        <begin position="142"/>
        <end position="161"/>
    </location>
</feature>
<dbReference type="PROSITE" id="PS50887">
    <property type="entry name" value="GGDEF"/>
    <property type="match status" value="1"/>
</dbReference>
<feature type="domain" description="GGDEF" evidence="2">
    <location>
        <begin position="230"/>
        <end position="362"/>
    </location>
</feature>
<dbReference type="PANTHER" id="PTHR45138:SF9">
    <property type="entry name" value="DIGUANYLATE CYCLASE DGCM-RELATED"/>
    <property type="match status" value="1"/>
</dbReference>
<reference evidence="3" key="2">
    <citation type="journal article" date="2022" name="BMC Genomics">
        <title>Comparative genome analysis of mycobacteria focusing on tRNA and non-coding RNA.</title>
        <authorList>
            <person name="Behra P.R.K."/>
            <person name="Pettersson B.M.F."/>
            <person name="Ramesh M."/>
            <person name="Das S."/>
            <person name="Dasgupta S."/>
            <person name="Kirsebom L.A."/>
        </authorList>
    </citation>
    <scope>NUCLEOTIDE SEQUENCE</scope>
    <source>
        <strain evidence="3">DSM 45406</strain>
    </source>
</reference>
<dbReference type="GO" id="GO:0052621">
    <property type="term" value="F:diguanylate cyclase activity"/>
    <property type="evidence" value="ECO:0007669"/>
    <property type="project" value="TreeGrafter"/>
</dbReference>
<dbReference type="AlphaFoldDB" id="A0A9X2YFI7"/>
<dbReference type="NCBIfam" id="TIGR00254">
    <property type="entry name" value="GGDEF"/>
    <property type="match status" value="1"/>
</dbReference>
<dbReference type="InterPro" id="IPR000160">
    <property type="entry name" value="GGDEF_dom"/>
</dbReference>
<evidence type="ECO:0000259" key="2">
    <source>
        <dbReference type="PROSITE" id="PS50887"/>
    </source>
</evidence>
<gene>
    <name evidence="3" type="ORF">H7H73_20150</name>
    <name evidence="4" type="ORF">MJO55_00220</name>
</gene>
<keyword evidence="1" id="KW-0472">Membrane</keyword>
<keyword evidence="1" id="KW-1133">Transmembrane helix</keyword>
<feature type="transmembrane region" description="Helical" evidence="1">
    <location>
        <begin position="93"/>
        <end position="112"/>
    </location>
</feature>
<organism evidence="3 6">
    <name type="scientific">Mycolicibacterium rufum</name>
    <dbReference type="NCBI Taxonomy" id="318424"/>
    <lineage>
        <taxon>Bacteria</taxon>
        <taxon>Bacillati</taxon>
        <taxon>Actinomycetota</taxon>
        <taxon>Actinomycetes</taxon>
        <taxon>Mycobacteriales</taxon>
        <taxon>Mycobacteriaceae</taxon>
        <taxon>Mycolicibacterium</taxon>
    </lineage>
</organism>
<dbReference type="EMBL" id="JACKRN010000683">
    <property type="protein sequence ID" value="MCV7072345.1"/>
    <property type="molecule type" value="Genomic_DNA"/>
</dbReference>
<dbReference type="RefSeq" id="WP_043414120.1">
    <property type="nucleotide sequence ID" value="NZ_CP092427.2"/>
</dbReference>
<accession>A0A9X2YFI7</accession>
<dbReference type="EMBL" id="CP092427">
    <property type="protein sequence ID" value="ULP36939.1"/>
    <property type="molecule type" value="Genomic_DNA"/>
</dbReference>
<reference evidence="4" key="3">
    <citation type="submission" date="2022-08" db="EMBL/GenBank/DDBJ databases">
        <title>Whole genome sequencing of non-tuberculosis mycobacteria type-strains.</title>
        <authorList>
            <person name="Igarashi Y."/>
            <person name="Osugi A."/>
            <person name="Mitarai S."/>
        </authorList>
    </citation>
    <scope>NUCLEOTIDE SEQUENCE</scope>
    <source>
        <strain evidence="4">JCM 16372</strain>
    </source>
</reference>
<proteinExistence type="predicted"/>
<protein>
    <submittedName>
        <fullName evidence="3">GGDEF domain-containing protein</fullName>
    </submittedName>
</protein>
<feature type="transmembrane region" description="Helical" evidence="1">
    <location>
        <begin position="167"/>
        <end position="187"/>
    </location>
</feature>
<dbReference type="InterPro" id="IPR050469">
    <property type="entry name" value="Diguanylate_Cyclase"/>
</dbReference>
<evidence type="ECO:0000313" key="5">
    <source>
        <dbReference type="Proteomes" id="UP001055159"/>
    </source>
</evidence>
<feature type="transmembrane region" description="Helical" evidence="1">
    <location>
        <begin position="38"/>
        <end position="56"/>
    </location>
</feature>
<evidence type="ECO:0000313" key="6">
    <source>
        <dbReference type="Proteomes" id="UP001140272"/>
    </source>
</evidence>
<name>A0A9X2YFI7_9MYCO</name>
<evidence type="ECO:0000256" key="1">
    <source>
        <dbReference type="SAM" id="Phobius"/>
    </source>
</evidence>
<dbReference type="InterPro" id="IPR043128">
    <property type="entry name" value="Rev_trsase/Diguanyl_cyclase"/>
</dbReference>
<dbReference type="PANTHER" id="PTHR45138">
    <property type="entry name" value="REGULATORY COMPONENTS OF SENSORY TRANSDUCTION SYSTEM"/>
    <property type="match status" value="1"/>
</dbReference>
<dbReference type="Proteomes" id="UP001055159">
    <property type="component" value="Chromosome"/>
</dbReference>